<evidence type="ECO:0000313" key="2">
    <source>
        <dbReference type="Proteomes" id="UP001152024"/>
    </source>
</evidence>
<dbReference type="EMBL" id="JAOQBH010000006">
    <property type="protein sequence ID" value="KAJ4135077.1"/>
    <property type="molecule type" value="Genomic_DNA"/>
</dbReference>
<keyword evidence="2" id="KW-1185">Reference proteome</keyword>
<protein>
    <recommendedName>
        <fullName evidence="3">F-box domain-containing protein</fullName>
    </recommendedName>
</protein>
<sequence length="403" mass="46077">MDRLPPETMSNIVGHVRGDMVDHALTPLSLICRRLQPIVEAKIYRDLSISFSSSRRLSHKSLANILTPTRLSYIRELVVTFTRRNLRFPDNDIRQVFDLLTRVPHTPEPRLEVHFSFDFFELASPSSVTAKSTPTDELPELPMVRYCSLVNCDTADRLSPHALCYMASKMPRLRDLGVTILGISPIHHRIELARSLTDLPMSIHYFSLSIHQKDGVGGLLVMENGEDILTRQLRRFSQREGLKRLIFSGGVEPSIFWPPHSAVSEPRRWPTLECFMLHLDNTQYLAGRHAAVSLDVPRDADDPDGIYAPKGMINAFCQALAKCSASMPKATDNYISFNDIRHTTFKYDTTHPETPCVELGRNPSLELDEDTLSEWRKTAEVHNLDFRMRIEGNWLYRDYFIIS</sequence>
<reference evidence="1" key="1">
    <citation type="submission" date="2022-09" db="EMBL/GenBank/DDBJ databases">
        <title>Fusarium specimens isolated from Avocado Roots.</title>
        <authorList>
            <person name="Stajich J."/>
            <person name="Roper C."/>
            <person name="Heimlech-Rivalta G."/>
        </authorList>
    </citation>
    <scope>NUCLEOTIDE SEQUENCE</scope>
    <source>
        <strain evidence="1">CF00095</strain>
    </source>
</reference>
<evidence type="ECO:0000313" key="1">
    <source>
        <dbReference type="EMBL" id="KAJ4135077.1"/>
    </source>
</evidence>
<dbReference type="Proteomes" id="UP001152024">
    <property type="component" value="Unassembled WGS sequence"/>
</dbReference>
<accession>A0ABQ8RH14</accession>
<organism evidence="1 2">
    <name type="scientific">Fusarium equiseti</name>
    <name type="common">Fusarium scirpi</name>
    <dbReference type="NCBI Taxonomy" id="61235"/>
    <lineage>
        <taxon>Eukaryota</taxon>
        <taxon>Fungi</taxon>
        <taxon>Dikarya</taxon>
        <taxon>Ascomycota</taxon>
        <taxon>Pezizomycotina</taxon>
        <taxon>Sordariomycetes</taxon>
        <taxon>Hypocreomycetidae</taxon>
        <taxon>Hypocreales</taxon>
        <taxon>Nectriaceae</taxon>
        <taxon>Fusarium</taxon>
        <taxon>Fusarium incarnatum-equiseti species complex</taxon>
    </lineage>
</organism>
<name>A0ABQ8RH14_FUSEQ</name>
<proteinExistence type="predicted"/>
<gene>
    <name evidence="1" type="ORF">NW768_004691</name>
</gene>
<comment type="caution">
    <text evidence="1">The sequence shown here is derived from an EMBL/GenBank/DDBJ whole genome shotgun (WGS) entry which is preliminary data.</text>
</comment>
<evidence type="ECO:0008006" key="3">
    <source>
        <dbReference type="Google" id="ProtNLM"/>
    </source>
</evidence>